<feature type="region of interest" description="Disordered" evidence="1">
    <location>
        <begin position="64"/>
        <end position="99"/>
    </location>
</feature>
<dbReference type="Proteomes" id="UP000604825">
    <property type="component" value="Unassembled WGS sequence"/>
</dbReference>
<dbReference type="AlphaFoldDB" id="A0A811N032"/>
<gene>
    <name evidence="2" type="ORF">NCGR_LOCUS8979</name>
</gene>
<proteinExistence type="predicted"/>
<dbReference type="OrthoDB" id="1980299at2759"/>
<feature type="compositionally biased region" description="Low complexity" evidence="1">
    <location>
        <begin position="69"/>
        <end position="99"/>
    </location>
</feature>
<organism evidence="2 3">
    <name type="scientific">Miscanthus lutarioriparius</name>
    <dbReference type="NCBI Taxonomy" id="422564"/>
    <lineage>
        <taxon>Eukaryota</taxon>
        <taxon>Viridiplantae</taxon>
        <taxon>Streptophyta</taxon>
        <taxon>Embryophyta</taxon>
        <taxon>Tracheophyta</taxon>
        <taxon>Spermatophyta</taxon>
        <taxon>Magnoliopsida</taxon>
        <taxon>Liliopsida</taxon>
        <taxon>Poales</taxon>
        <taxon>Poaceae</taxon>
        <taxon>PACMAD clade</taxon>
        <taxon>Panicoideae</taxon>
        <taxon>Andropogonodae</taxon>
        <taxon>Andropogoneae</taxon>
        <taxon>Saccharinae</taxon>
        <taxon>Miscanthus</taxon>
    </lineage>
</organism>
<comment type="caution">
    <text evidence="2">The sequence shown here is derived from an EMBL/GenBank/DDBJ whole genome shotgun (WGS) entry which is preliminary data.</text>
</comment>
<evidence type="ECO:0000256" key="1">
    <source>
        <dbReference type="SAM" id="MobiDB-lite"/>
    </source>
</evidence>
<evidence type="ECO:0000313" key="2">
    <source>
        <dbReference type="EMBL" id="CAD6213396.1"/>
    </source>
</evidence>
<sequence>MFIAIGSAVDETIRNHMAWLPDKTDNVNGVYHHLKDCKLAVPTDKLRLLNKACLLHGTKEDAPCNGSDAATSSSTTTTGRGCARCTRWSSSSRRSASWT</sequence>
<name>A0A811N032_9POAL</name>
<keyword evidence="3" id="KW-1185">Reference proteome</keyword>
<protein>
    <submittedName>
        <fullName evidence="2">Uncharacterized protein</fullName>
    </submittedName>
</protein>
<accession>A0A811N032</accession>
<evidence type="ECO:0000313" key="3">
    <source>
        <dbReference type="Proteomes" id="UP000604825"/>
    </source>
</evidence>
<reference evidence="2" key="1">
    <citation type="submission" date="2020-10" db="EMBL/GenBank/DDBJ databases">
        <authorList>
            <person name="Han B."/>
            <person name="Lu T."/>
            <person name="Zhao Q."/>
            <person name="Huang X."/>
            <person name="Zhao Y."/>
        </authorList>
    </citation>
    <scope>NUCLEOTIDE SEQUENCE</scope>
</reference>
<dbReference type="EMBL" id="CAJGYO010000002">
    <property type="protein sequence ID" value="CAD6213396.1"/>
    <property type="molecule type" value="Genomic_DNA"/>
</dbReference>